<keyword evidence="5" id="KW-0547">Nucleotide-binding</keyword>
<accession>A0ABS3Y451</accession>
<evidence type="ECO:0000256" key="4">
    <source>
        <dbReference type="ARBA" id="ARBA00022679"/>
    </source>
</evidence>
<dbReference type="GO" id="GO:0016301">
    <property type="term" value="F:kinase activity"/>
    <property type="evidence" value="ECO:0007669"/>
    <property type="project" value="UniProtKB-KW"/>
</dbReference>
<keyword evidence="4" id="KW-0808">Transferase</keyword>
<keyword evidence="10" id="KW-1133">Transmembrane helix</keyword>
<dbReference type="EC" id="2.7.13.3" evidence="2"/>
<evidence type="ECO:0000256" key="5">
    <source>
        <dbReference type="ARBA" id="ARBA00022741"/>
    </source>
</evidence>
<comment type="caution">
    <text evidence="14">The sequence shown here is derived from an EMBL/GenBank/DDBJ whole genome shotgun (WGS) entry which is preliminary data.</text>
</comment>
<evidence type="ECO:0000259" key="12">
    <source>
        <dbReference type="Pfam" id="PF07730"/>
    </source>
</evidence>
<dbReference type="Pfam" id="PF23539">
    <property type="entry name" value="DUF7134"/>
    <property type="match status" value="1"/>
</dbReference>
<evidence type="ECO:0000256" key="10">
    <source>
        <dbReference type="SAM" id="Phobius"/>
    </source>
</evidence>
<dbReference type="InterPro" id="IPR036890">
    <property type="entry name" value="HATPase_C_sf"/>
</dbReference>
<dbReference type="InterPro" id="IPR055558">
    <property type="entry name" value="DUF7134"/>
</dbReference>
<comment type="catalytic activity">
    <reaction evidence="1">
        <text>ATP + protein L-histidine = ADP + protein N-phospho-L-histidine.</text>
        <dbReference type="EC" id="2.7.13.3"/>
    </reaction>
</comment>
<evidence type="ECO:0000256" key="2">
    <source>
        <dbReference type="ARBA" id="ARBA00012438"/>
    </source>
</evidence>
<gene>
    <name evidence="14" type="ORF">JW613_29755</name>
</gene>
<evidence type="ECO:0000256" key="8">
    <source>
        <dbReference type="ARBA" id="ARBA00023012"/>
    </source>
</evidence>
<keyword evidence="15" id="KW-1185">Reference proteome</keyword>
<evidence type="ECO:0000256" key="9">
    <source>
        <dbReference type="SAM" id="MobiDB-lite"/>
    </source>
</evidence>
<dbReference type="Proteomes" id="UP000721954">
    <property type="component" value="Unassembled WGS sequence"/>
</dbReference>
<reference evidence="14 15" key="1">
    <citation type="submission" date="2021-02" db="EMBL/GenBank/DDBJ databases">
        <title>Streptomyces spirodelae sp. nov., isolated from duckweed.</title>
        <authorList>
            <person name="Saimee Y."/>
            <person name="Duangmal K."/>
        </authorList>
    </citation>
    <scope>NUCLEOTIDE SEQUENCE [LARGE SCALE GENOMIC DNA]</scope>
    <source>
        <strain evidence="14 15">DSM 42105</strain>
    </source>
</reference>
<feature type="domain" description="Histidine kinase/HSP90-like ATPase" evidence="11">
    <location>
        <begin position="246"/>
        <end position="357"/>
    </location>
</feature>
<feature type="compositionally biased region" description="Low complexity" evidence="9">
    <location>
        <begin position="361"/>
        <end position="374"/>
    </location>
</feature>
<evidence type="ECO:0000256" key="3">
    <source>
        <dbReference type="ARBA" id="ARBA00022553"/>
    </source>
</evidence>
<evidence type="ECO:0000259" key="13">
    <source>
        <dbReference type="Pfam" id="PF23539"/>
    </source>
</evidence>
<feature type="transmembrane region" description="Helical" evidence="10">
    <location>
        <begin position="15"/>
        <end position="44"/>
    </location>
</feature>
<dbReference type="Gene3D" id="1.20.5.1930">
    <property type="match status" value="1"/>
</dbReference>
<dbReference type="InterPro" id="IPR011712">
    <property type="entry name" value="Sig_transdc_His_kin_sub3_dim/P"/>
</dbReference>
<dbReference type="SUPFAM" id="SSF55874">
    <property type="entry name" value="ATPase domain of HSP90 chaperone/DNA topoisomerase II/histidine kinase"/>
    <property type="match status" value="1"/>
</dbReference>
<keyword evidence="10" id="KW-0472">Membrane</keyword>
<dbReference type="CDD" id="cd16917">
    <property type="entry name" value="HATPase_UhpB-NarQ-NarX-like"/>
    <property type="match status" value="1"/>
</dbReference>
<dbReference type="PANTHER" id="PTHR24421">
    <property type="entry name" value="NITRATE/NITRITE SENSOR PROTEIN NARX-RELATED"/>
    <property type="match status" value="1"/>
</dbReference>
<keyword evidence="10" id="KW-0812">Transmembrane</keyword>
<feature type="region of interest" description="Disordered" evidence="9">
    <location>
        <begin position="360"/>
        <end position="395"/>
    </location>
</feature>
<feature type="compositionally biased region" description="Polar residues" evidence="9">
    <location>
        <begin position="378"/>
        <end position="395"/>
    </location>
</feature>
<dbReference type="Pfam" id="PF07730">
    <property type="entry name" value="HisKA_3"/>
    <property type="match status" value="1"/>
</dbReference>
<dbReference type="EMBL" id="JAFFZM010000023">
    <property type="protein sequence ID" value="MBO8202439.1"/>
    <property type="molecule type" value="Genomic_DNA"/>
</dbReference>
<evidence type="ECO:0000313" key="15">
    <source>
        <dbReference type="Proteomes" id="UP000721954"/>
    </source>
</evidence>
<feature type="domain" description="Signal transduction histidine kinase subgroup 3 dimerisation and phosphoacceptor" evidence="12">
    <location>
        <begin position="128"/>
        <end position="192"/>
    </location>
</feature>
<keyword evidence="6 14" id="KW-0418">Kinase</keyword>
<dbReference type="Gene3D" id="3.30.565.10">
    <property type="entry name" value="Histidine kinase-like ATPase, C-terminal domain"/>
    <property type="match status" value="1"/>
</dbReference>
<evidence type="ECO:0000313" key="14">
    <source>
        <dbReference type="EMBL" id="MBO8202439.1"/>
    </source>
</evidence>
<keyword evidence="7" id="KW-0067">ATP-binding</keyword>
<sequence length="395" mass="41193">MSLPLAVRRLWPRTVLLVVVAASAAGAMLDIVLEPFLAVAYALYAVAVSTSKAGRAARWIVIGGSALILLVLVAGGAPSAAFGAGLPVRLSGLIVCGLTWVSGQAVRERRAYAERAARQLALNAVAQERLRIARELHDVVAHHVGVIAVKAGVARHVAAVAPEEATEALRVIDQESRTALQEMRGILGLLRNEPDGTEGPRHPDRSLAHEADVQALVHRAGEAGVEVKLSAQGLGALPDGVARAGHRVVQEALTNVIKHAAPCYCRLVLLAGRDQLRLEILDDGGHWESHGRKGVAHRVAHGTSPEGEPRSAAGTGHGRAGHGLIGMRERVAMYGGELTAGPLPGGGFVVRARIPLPPRQVAPHAARAAAPDAPGESGSASEPVQDTDQEASQSR</sequence>
<proteinExistence type="predicted"/>
<organism evidence="14 15">
    <name type="scientific">Streptomyces smyrnaeus</name>
    <dbReference type="NCBI Taxonomy" id="1387713"/>
    <lineage>
        <taxon>Bacteria</taxon>
        <taxon>Bacillati</taxon>
        <taxon>Actinomycetota</taxon>
        <taxon>Actinomycetes</taxon>
        <taxon>Kitasatosporales</taxon>
        <taxon>Streptomycetaceae</taxon>
        <taxon>Streptomyces</taxon>
    </lineage>
</organism>
<dbReference type="Pfam" id="PF02518">
    <property type="entry name" value="HATPase_c"/>
    <property type="match status" value="1"/>
</dbReference>
<evidence type="ECO:0000256" key="7">
    <source>
        <dbReference type="ARBA" id="ARBA00022840"/>
    </source>
</evidence>
<keyword evidence="8" id="KW-0902">Two-component regulatory system</keyword>
<keyword evidence="3" id="KW-0597">Phosphoprotein</keyword>
<evidence type="ECO:0000259" key="11">
    <source>
        <dbReference type="Pfam" id="PF02518"/>
    </source>
</evidence>
<feature type="transmembrane region" description="Helical" evidence="10">
    <location>
        <begin position="56"/>
        <end position="74"/>
    </location>
</feature>
<dbReference type="InterPro" id="IPR050482">
    <property type="entry name" value="Sensor_HK_TwoCompSys"/>
</dbReference>
<protein>
    <recommendedName>
        <fullName evidence="2">histidine kinase</fullName>
        <ecNumber evidence="2">2.7.13.3</ecNumber>
    </recommendedName>
</protein>
<evidence type="ECO:0000256" key="1">
    <source>
        <dbReference type="ARBA" id="ARBA00000085"/>
    </source>
</evidence>
<feature type="region of interest" description="Disordered" evidence="9">
    <location>
        <begin position="295"/>
        <end position="322"/>
    </location>
</feature>
<dbReference type="InterPro" id="IPR003594">
    <property type="entry name" value="HATPase_dom"/>
</dbReference>
<evidence type="ECO:0000256" key="6">
    <source>
        <dbReference type="ARBA" id="ARBA00022777"/>
    </source>
</evidence>
<dbReference type="PANTHER" id="PTHR24421:SF10">
    <property type="entry name" value="NITRATE_NITRITE SENSOR PROTEIN NARQ"/>
    <property type="match status" value="1"/>
</dbReference>
<name>A0ABS3Y451_9ACTN</name>
<feature type="domain" description="DUF7134" evidence="13">
    <location>
        <begin position="2"/>
        <end position="110"/>
    </location>
</feature>